<evidence type="ECO:0000313" key="2">
    <source>
        <dbReference type="EMBL" id="KAH3808382.1"/>
    </source>
</evidence>
<evidence type="ECO:0000256" key="1">
    <source>
        <dbReference type="SAM" id="MobiDB-lite"/>
    </source>
</evidence>
<feature type="region of interest" description="Disordered" evidence="1">
    <location>
        <begin position="1"/>
        <end position="23"/>
    </location>
</feature>
<feature type="compositionally biased region" description="Basic and acidic residues" evidence="1">
    <location>
        <begin position="44"/>
        <end position="58"/>
    </location>
</feature>
<reference evidence="2" key="1">
    <citation type="journal article" date="2019" name="bioRxiv">
        <title>The Genome of the Zebra Mussel, Dreissena polymorpha: A Resource for Invasive Species Research.</title>
        <authorList>
            <person name="McCartney M.A."/>
            <person name="Auch B."/>
            <person name="Kono T."/>
            <person name="Mallez S."/>
            <person name="Zhang Y."/>
            <person name="Obille A."/>
            <person name="Becker A."/>
            <person name="Abrahante J.E."/>
            <person name="Garbe J."/>
            <person name="Badalamenti J.P."/>
            <person name="Herman A."/>
            <person name="Mangelson H."/>
            <person name="Liachko I."/>
            <person name="Sullivan S."/>
            <person name="Sone E.D."/>
            <person name="Koren S."/>
            <person name="Silverstein K.A.T."/>
            <person name="Beckman K.B."/>
            <person name="Gohl D.M."/>
        </authorList>
    </citation>
    <scope>NUCLEOTIDE SEQUENCE</scope>
    <source>
        <strain evidence="2">Duluth1</strain>
        <tissue evidence="2">Whole animal</tissue>
    </source>
</reference>
<gene>
    <name evidence="2" type="ORF">DPMN_136735</name>
</gene>
<protein>
    <submittedName>
        <fullName evidence="2">Uncharacterized protein</fullName>
    </submittedName>
</protein>
<proteinExistence type="predicted"/>
<dbReference type="EMBL" id="JAIWYP010000006">
    <property type="protein sequence ID" value="KAH3808382.1"/>
    <property type="molecule type" value="Genomic_DNA"/>
</dbReference>
<dbReference type="Proteomes" id="UP000828390">
    <property type="component" value="Unassembled WGS sequence"/>
</dbReference>
<organism evidence="2 3">
    <name type="scientific">Dreissena polymorpha</name>
    <name type="common">Zebra mussel</name>
    <name type="synonym">Mytilus polymorpha</name>
    <dbReference type="NCBI Taxonomy" id="45954"/>
    <lineage>
        <taxon>Eukaryota</taxon>
        <taxon>Metazoa</taxon>
        <taxon>Spiralia</taxon>
        <taxon>Lophotrochozoa</taxon>
        <taxon>Mollusca</taxon>
        <taxon>Bivalvia</taxon>
        <taxon>Autobranchia</taxon>
        <taxon>Heteroconchia</taxon>
        <taxon>Euheterodonta</taxon>
        <taxon>Imparidentia</taxon>
        <taxon>Neoheterodontei</taxon>
        <taxon>Myida</taxon>
        <taxon>Dreissenoidea</taxon>
        <taxon>Dreissenidae</taxon>
        <taxon>Dreissena</taxon>
    </lineage>
</organism>
<dbReference type="AlphaFoldDB" id="A0A9D4G6F9"/>
<feature type="region of interest" description="Disordered" evidence="1">
    <location>
        <begin position="35"/>
        <end position="58"/>
    </location>
</feature>
<sequence>MSIEYSDKQYTASLPWKNDHEPLPSNYYVAKGRTESTIRQSTRHTQETGRRYDAVHTS</sequence>
<comment type="caution">
    <text evidence="2">The sequence shown here is derived from an EMBL/GenBank/DDBJ whole genome shotgun (WGS) entry which is preliminary data.</text>
</comment>
<accession>A0A9D4G6F9</accession>
<keyword evidence="3" id="KW-1185">Reference proteome</keyword>
<name>A0A9D4G6F9_DREPO</name>
<evidence type="ECO:0000313" key="3">
    <source>
        <dbReference type="Proteomes" id="UP000828390"/>
    </source>
</evidence>
<reference evidence="2" key="2">
    <citation type="submission" date="2020-11" db="EMBL/GenBank/DDBJ databases">
        <authorList>
            <person name="McCartney M.A."/>
            <person name="Auch B."/>
            <person name="Kono T."/>
            <person name="Mallez S."/>
            <person name="Becker A."/>
            <person name="Gohl D.M."/>
            <person name="Silverstein K.A.T."/>
            <person name="Koren S."/>
            <person name="Bechman K.B."/>
            <person name="Herman A."/>
            <person name="Abrahante J.E."/>
            <person name="Garbe J."/>
        </authorList>
    </citation>
    <scope>NUCLEOTIDE SEQUENCE</scope>
    <source>
        <strain evidence="2">Duluth1</strain>
        <tissue evidence="2">Whole animal</tissue>
    </source>
</reference>